<evidence type="ECO:0000259" key="13">
    <source>
        <dbReference type="PROSITE" id="PS50011"/>
    </source>
</evidence>
<evidence type="ECO:0000313" key="15">
    <source>
        <dbReference type="Proteomes" id="UP001152523"/>
    </source>
</evidence>
<evidence type="ECO:0000256" key="8">
    <source>
        <dbReference type="ARBA" id="ARBA00023136"/>
    </source>
</evidence>
<evidence type="ECO:0000256" key="9">
    <source>
        <dbReference type="ARBA" id="ARBA00023157"/>
    </source>
</evidence>
<dbReference type="Pfam" id="PF23457">
    <property type="entry name" value="LysM2_NFP"/>
    <property type="match status" value="1"/>
</dbReference>
<dbReference type="InterPro" id="IPR008271">
    <property type="entry name" value="Ser/Thr_kinase_AS"/>
</dbReference>
<dbReference type="InterPro" id="IPR036779">
    <property type="entry name" value="LysM_dom_sf"/>
</dbReference>
<evidence type="ECO:0000256" key="10">
    <source>
        <dbReference type="SAM" id="MobiDB-lite"/>
    </source>
</evidence>
<dbReference type="PANTHER" id="PTHR45927:SF15">
    <property type="entry name" value="SERINE_THREONINE RECEPTOR-LIKE KINASE NFP"/>
    <property type="match status" value="1"/>
</dbReference>
<keyword evidence="7 11" id="KW-1133">Transmembrane helix</keyword>
<dbReference type="InterPro" id="IPR056561">
    <property type="entry name" value="NFP_LYK_LysM1"/>
</dbReference>
<feature type="region of interest" description="Disordered" evidence="10">
    <location>
        <begin position="230"/>
        <end position="252"/>
    </location>
</feature>
<dbReference type="PROSITE" id="PS00108">
    <property type="entry name" value="PROTEIN_KINASE_ST"/>
    <property type="match status" value="1"/>
</dbReference>
<feature type="compositionally biased region" description="Low complexity" evidence="10">
    <location>
        <begin position="234"/>
        <end position="244"/>
    </location>
</feature>
<dbReference type="SMART" id="SM00220">
    <property type="entry name" value="S_TKc"/>
    <property type="match status" value="1"/>
</dbReference>
<feature type="domain" description="Protein kinase" evidence="13">
    <location>
        <begin position="335"/>
        <end position="615"/>
    </location>
</feature>
<dbReference type="CDD" id="cd00118">
    <property type="entry name" value="LysM"/>
    <property type="match status" value="1"/>
</dbReference>
<name>A0AAV0FSE0_9ASTE</name>
<accession>A0AAV0FSE0</accession>
<dbReference type="Gene3D" id="3.10.350.10">
    <property type="entry name" value="LysM domain"/>
    <property type="match status" value="1"/>
</dbReference>
<sequence length="630" mass="69035">MPLLIFLLFFLSSANHKHYAEGQPNTTGFECNPNQSYPCQAYAFYRAAAPPSFLGDLAAIGDLFSVSRRMIAEASNISSPNAALQPNQPLFVPIACSCNQINSTFGSISYAPLEYTIVDGDTFYRVSTTSFQNLTSFQSVEAVNPTFDPTTLNAGDRITFPIFCKCPNSTDSNSRRKILITYPFQPTDTVAAIAARFGVTRQSIIDVNGNNIGPNTTVFVPVSRLPNISQPVNSSSAPPAAGGAPQTGRGKDRKGTVMALGVLLGVSVGLLVLVVGFWVRRETSRRNEYGDAGTKQMEGVMQKKKKKKEGSAAVKEMEVGLLMADVSDCLDSYRVYMMDQIREATEGFDERCLIEGSVYRGSIDGEMVAIKKLKWNACDELKILQKVNHGSLVKLKGFCIDSKEANCYLVYEYVENGSLYSWIHGDKNARLSWKTRLSIATDVAIGLQYIHEHTRPRVVHKDIKTSNILLDANMRAKIANFGLAKSGCTAITMHIMGTQGYISPEYLADGVVSTKMDVFSFGVVLLELVSGREAIDEEGRVLWVKAVDVLKGNEEAKVEKVKEWMDPSLASESFSMESVINVMSVAVACLNRDPSKRPSMVDIVYVLCKSNDLFFDVSRGGISPGQVTAR</sequence>
<evidence type="ECO:0000256" key="5">
    <source>
        <dbReference type="ARBA" id="ARBA00022741"/>
    </source>
</evidence>
<dbReference type="EMBL" id="CAMAPF010001011">
    <property type="protein sequence ID" value="CAH9138584.1"/>
    <property type="molecule type" value="Genomic_DNA"/>
</dbReference>
<dbReference type="InterPro" id="IPR052611">
    <property type="entry name" value="Plant_RLK_LysM"/>
</dbReference>
<keyword evidence="6" id="KW-0067">ATP-binding</keyword>
<organism evidence="14 15">
    <name type="scientific">Cuscuta epithymum</name>
    <dbReference type="NCBI Taxonomy" id="186058"/>
    <lineage>
        <taxon>Eukaryota</taxon>
        <taxon>Viridiplantae</taxon>
        <taxon>Streptophyta</taxon>
        <taxon>Embryophyta</taxon>
        <taxon>Tracheophyta</taxon>
        <taxon>Spermatophyta</taxon>
        <taxon>Magnoliopsida</taxon>
        <taxon>eudicotyledons</taxon>
        <taxon>Gunneridae</taxon>
        <taxon>Pentapetalae</taxon>
        <taxon>asterids</taxon>
        <taxon>lamiids</taxon>
        <taxon>Solanales</taxon>
        <taxon>Convolvulaceae</taxon>
        <taxon>Cuscuteae</taxon>
        <taxon>Cuscuta</taxon>
        <taxon>Cuscuta subgen. Cuscuta</taxon>
    </lineage>
</organism>
<dbReference type="InterPro" id="IPR011009">
    <property type="entry name" value="Kinase-like_dom_sf"/>
</dbReference>
<comment type="subcellular location">
    <subcellularLocation>
        <location evidence="1">Cell membrane</location>
        <topology evidence="1">Single-pass membrane protein</topology>
    </subcellularLocation>
</comment>
<feature type="transmembrane region" description="Helical" evidence="11">
    <location>
        <begin position="257"/>
        <end position="279"/>
    </location>
</feature>
<keyword evidence="9" id="KW-1015">Disulfide bond</keyword>
<keyword evidence="3 11" id="KW-0812">Transmembrane</keyword>
<evidence type="ECO:0000256" key="7">
    <source>
        <dbReference type="ARBA" id="ARBA00022989"/>
    </source>
</evidence>
<evidence type="ECO:0000256" key="3">
    <source>
        <dbReference type="ARBA" id="ARBA00022692"/>
    </source>
</evidence>
<dbReference type="InterPro" id="IPR059143">
    <property type="entry name" value="NFP_LysM2"/>
</dbReference>
<dbReference type="GO" id="GO:0051707">
    <property type="term" value="P:response to other organism"/>
    <property type="evidence" value="ECO:0007669"/>
    <property type="project" value="UniProtKB-ARBA"/>
</dbReference>
<dbReference type="SMART" id="SM00257">
    <property type="entry name" value="LysM"/>
    <property type="match status" value="2"/>
</dbReference>
<keyword evidence="15" id="KW-1185">Reference proteome</keyword>
<evidence type="ECO:0000256" key="2">
    <source>
        <dbReference type="ARBA" id="ARBA00022475"/>
    </source>
</evidence>
<dbReference type="SUPFAM" id="SSF56112">
    <property type="entry name" value="Protein kinase-like (PK-like)"/>
    <property type="match status" value="1"/>
</dbReference>
<protein>
    <recommendedName>
        <fullName evidence="13">Protein kinase domain-containing protein</fullName>
    </recommendedName>
</protein>
<dbReference type="Pfam" id="PF01476">
    <property type="entry name" value="LysM"/>
    <property type="match status" value="1"/>
</dbReference>
<dbReference type="Proteomes" id="UP001152523">
    <property type="component" value="Unassembled WGS sequence"/>
</dbReference>
<dbReference type="Pfam" id="PF23446">
    <property type="entry name" value="LysM1_NFP_LYK"/>
    <property type="match status" value="1"/>
</dbReference>
<dbReference type="InterPro" id="IPR018392">
    <property type="entry name" value="LysM"/>
</dbReference>
<feature type="signal peptide" evidence="12">
    <location>
        <begin position="1"/>
        <end position="22"/>
    </location>
</feature>
<gene>
    <name evidence="14" type="ORF">CEPIT_LOCUS36913</name>
</gene>
<dbReference type="Gene3D" id="3.30.200.20">
    <property type="entry name" value="Phosphorylase Kinase, domain 1"/>
    <property type="match status" value="1"/>
</dbReference>
<dbReference type="PROSITE" id="PS50011">
    <property type="entry name" value="PROTEIN_KINASE_DOM"/>
    <property type="match status" value="1"/>
</dbReference>
<comment type="caution">
    <text evidence="14">The sequence shown here is derived from an EMBL/GenBank/DDBJ whole genome shotgun (WGS) entry which is preliminary data.</text>
</comment>
<evidence type="ECO:0000256" key="6">
    <source>
        <dbReference type="ARBA" id="ARBA00022840"/>
    </source>
</evidence>
<keyword evidence="8 11" id="KW-0472">Membrane</keyword>
<evidence type="ECO:0000313" key="14">
    <source>
        <dbReference type="EMBL" id="CAH9138584.1"/>
    </source>
</evidence>
<dbReference type="GO" id="GO:0004672">
    <property type="term" value="F:protein kinase activity"/>
    <property type="evidence" value="ECO:0007669"/>
    <property type="project" value="InterPro"/>
</dbReference>
<dbReference type="Gene3D" id="1.10.510.10">
    <property type="entry name" value="Transferase(Phosphotransferase) domain 1"/>
    <property type="match status" value="1"/>
</dbReference>
<reference evidence="14" key="1">
    <citation type="submission" date="2022-07" db="EMBL/GenBank/DDBJ databases">
        <authorList>
            <person name="Macas J."/>
            <person name="Novak P."/>
            <person name="Neumann P."/>
        </authorList>
    </citation>
    <scope>NUCLEOTIDE SEQUENCE</scope>
</reference>
<evidence type="ECO:0000256" key="11">
    <source>
        <dbReference type="SAM" id="Phobius"/>
    </source>
</evidence>
<evidence type="ECO:0000256" key="1">
    <source>
        <dbReference type="ARBA" id="ARBA00004162"/>
    </source>
</evidence>
<dbReference type="Pfam" id="PF00069">
    <property type="entry name" value="Pkinase"/>
    <property type="match status" value="1"/>
</dbReference>
<proteinExistence type="predicted"/>
<dbReference type="AlphaFoldDB" id="A0AAV0FSE0"/>
<evidence type="ECO:0000256" key="4">
    <source>
        <dbReference type="ARBA" id="ARBA00022729"/>
    </source>
</evidence>
<keyword evidence="4 12" id="KW-0732">Signal</keyword>
<feature type="chain" id="PRO_5043908710" description="Protein kinase domain-containing protein" evidence="12">
    <location>
        <begin position="23"/>
        <end position="630"/>
    </location>
</feature>
<dbReference type="GO" id="GO:0005524">
    <property type="term" value="F:ATP binding"/>
    <property type="evidence" value="ECO:0007669"/>
    <property type="project" value="UniProtKB-KW"/>
</dbReference>
<keyword evidence="5" id="KW-0547">Nucleotide-binding</keyword>
<dbReference type="FunFam" id="1.10.510.10:FF:000468">
    <property type="entry name" value="PTI1-like tyrosine-protein kinase 3"/>
    <property type="match status" value="1"/>
</dbReference>
<dbReference type="GO" id="GO:0005886">
    <property type="term" value="C:plasma membrane"/>
    <property type="evidence" value="ECO:0007669"/>
    <property type="project" value="UniProtKB-SubCell"/>
</dbReference>
<evidence type="ECO:0000256" key="12">
    <source>
        <dbReference type="SAM" id="SignalP"/>
    </source>
</evidence>
<dbReference type="PANTHER" id="PTHR45927">
    <property type="entry name" value="LYSM-DOMAIN RECEPTOR-LIKE KINASE-RELATED"/>
    <property type="match status" value="1"/>
</dbReference>
<keyword evidence="2" id="KW-1003">Cell membrane</keyword>
<dbReference type="InterPro" id="IPR000719">
    <property type="entry name" value="Prot_kinase_dom"/>
</dbReference>